<protein>
    <submittedName>
        <fullName evidence="3">Apextrin-like protein</fullName>
    </submittedName>
</protein>
<feature type="domain" description="Apextrin C-terminal" evidence="2">
    <location>
        <begin position="363"/>
        <end position="560"/>
    </location>
</feature>
<name>A0AAV4JYS5_9GAST</name>
<comment type="caution">
    <text evidence="3">The sequence shown here is derived from an EMBL/GenBank/DDBJ whole genome shotgun (WGS) entry which is preliminary data.</text>
</comment>
<dbReference type="AlphaFoldDB" id="A0AAV4JYS5"/>
<feature type="signal peptide" evidence="1">
    <location>
        <begin position="1"/>
        <end position="28"/>
    </location>
</feature>
<dbReference type="InterPro" id="IPR031569">
    <property type="entry name" value="ApeC"/>
</dbReference>
<dbReference type="EMBL" id="BMAT01010543">
    <property type="protein sequence ID" value="GFS27585.1"/>
    <property type="molecule type" value="Genomic_DNA"/>
</dbReference>
<keyword evidence="1" id="KW-0732">Signal</keyword>
<evidence type="ECO:0000313" key="3">
    <source>
        <dbReference type="EMBL" id="GFS27585.1"/>
    </source>
</evidence>
<feature type="chain" id="PRO_5043495368" evidence="1">
    <location>
        <begin position="29"/>
        <end position="563"/>
    </location>
</feature>
<evidence type="ECO:0000313" key="4">
    <source>
        <dbReference type="Proteomes" id="UP000762676"/>
    </source>
</evidence>
<dbReference type="Proteomes" id="UP000762676">
    <property type="component" value="Unassembled WGS sequence"/>
</dbReference>
<evidence type="ECO:0000256" key="1">
    <source>
        <dbReference type="SAM" id="SignalP"/>
    </source>
</evidence>
<dbReference type="Pfam" id="PF16977">
    <property type="entry name" value="ApeC"/>
    <property type="match status" value="1"/>
</dbReference>
<dbReference type="PANTHER" id="PTHR19324:SF33">
    <property type="entry name" value="MUCIN-5AC"/>
    <property type="match status" value="1"/>
</dbReference>
<evidence type="ECO:0000259" key="2">
    <source>
        <dbReference type="Pfam" id="PF16977"/>
    </source>
</evidence>
<reference evidence="3 4" key="1">
    <citation type="journal article" date="2021" name="Elife">
        <title>Chloroplast acquisition without the gene transfer in kleptoplastic sea slugs, Plakobranchus ocellatus.</title>
        <authorList>
            <person name="Maeda T."/>
            <person name="Takahashi S."/>
            <person name="Yoshida T."/>
            <person name="Shimamura S."/>
            <person name="Takaki Y."/>
            <person name="Nagai Y."/>
            <person name="Toyoda A."/>
            <person name="Suzuki Y."/>
            <person name="Arimoto A."/>
            <person name="Ishii H."/>
            <person name="Satoh N."/>
            <person name="Nishiyama T."/>
            <person name="Hasebe M."/>
            <person name="Maruyama T."/>
            <person name="Minagawa J."/>
            <person name="Obokata J."/>
            <person name="Shigenobu S."/>
        </authorList>
    </citation>
    <scope>NUCLEOTIDE SEQUENCE [LARGE SCALE GENOMIC DNA]</scope>
</reference>
<sequence>MLPAEKCSLTLMLLLVIGIALVLPIAAAETTLPFRLAYTPARIVKHVTHNVSLRCEDDEYTQSKLQEISRIRMLKRSSSGWNLVAEMRDNERSPRKMLNVSVSAQISQDVRDTHLEINWDLATEETFGTYMCDVIGFDKDTYRGMIEMTSEVAIAEDDVTANDVLDMLRKLKLDLLNIEDITKMHDGEISTLDREVKNALDKLDTEDLDLASIQGEIDSLRTQIDSVTGNVTSAVRELDNYNAQTSLVNETVKYLYDQVSSLKGRVNLLNQNAKKANSTDSSVSNEVFELKRDISFFGGDINSMKKAVGSITGEVTALINEVGTLKRELAYFKNLLGPNSMQLPGANVAQKRPSNPFGQLIAWPRGQFALPKPQTGCPLDLTFSARGEEFLSISAESTPDSTKGHWTFTKDANDDSLTLEFCEATGAFNTGPWPDGSYCINQMYSLPCPPGFHQGRVSLSSTASGTYVAYRSLMSYGAGGLRFCCKASGSFAKPMVLPTHSPFLLYRRGDHCQEIQGMNVTTESISIKNVAGSDPSAKKGVFPDVDACKDSPLKIYLCHYTKE</sequence>
<gene>
    <name evidence="3" type="ORF">ElyMa_005284000</name>
</gene>
<proteinExistence type="predicted"/>
<keyword evidence="4" id="KW-1185">Reference proteome</keyword>
<dbReference type="PANTHER" id="PTHR19324">
    <property type="entry name" value="PERFORIN-LIKE PROTEIN 1"/>
    <property type="match status" value="1"/>
</dbReference>
<dbReference type="Gene3D" id="1.10.287.1490">
    <property type="match status" value="1"/>
</dbReference>
<organism evidence="3 4">
    <name type="scientific">Elysia marginata</name>
    <dbReference type="NCBI Taxonomy" id="1093978"/>
    <lineage>
        <taxon>Eukaryota</taxon>
        <taxon>Metazoa</taxon>
        <taxon>Spiralia</taxon>
        <taxon>Lophotrochozoa</taxon>
        <taxon>Mollusca</taxon>
        <taxon>Gastropoda</taxon>
        <taxon>Heterobranchia</taxon>
        <taxon>Euthyneura</taxon>
        <taxon>Panpulmonata</taxon>
        <taxon>Sacoglossa</taxon>
        <taxon>Placobranchoidea</taxon>
        <taxon>Plakobranchidae</taxon>
        <taxon>Elysia</taxon>
    </lineage>
</organism>
<accession>A0AAV4JYS5</accession>